<feature type="transmembrane region" description="Helical" evidence="8">
    <location>
        <begin position="27"/>
        <end position="46"/>
    </location>
</feature>
<sequence length="526" mass="60696">MFINRQQLDKLTQTVLLQFKPLLKNQHFFLLGIFTTLAVLHLNIIINHRIESENIAFYAIYWGGILYLLFKNPPTITNPNQVSSYLGCGLLFLVILRPINFWHLDLMLFRFGPVIAGLGLGLLSFGFSGLKHYWRLFLLLLLMLCPYGFINEIFNSRLHFSEVTAATSAFLLHYIGLGATHTGALVKLPTGQVEVLYYCTGGLLIVWLLQLTLLMIVVVFPLNWKQQWGLFVSAFATGFLVGCIRVALLAVVVNNKSVFDYWHSYTGGSIFMAIATVTFATLSNWILPVDILSNQVQTESKNLEIEPKRVIFLTTTWLGIILTFFYLTVSKKTIGTNIFSEQIAVENWQQIKAQSLGKQKYDIPDDNKHFLSDAGHNYTYYQKNQEMQIQMRYVVNTRGEINPFLLQINQELKEKANQIIEYLPEVGYYSLYNDGKQAYLTSCINPRGGSTVNSSQFMKNRYNYDININRIIPWILGKDFLRDDRCIWTQISLPLNDKVATEIYPMLKLVWQDNYITWQYFLRKGY</sequence>
<feature type="transmembrane region" description="Helical" evidence="8">
    <location>
        <begin position="55"/>
        <end position="70"/>
    </location>
</feature>
<dbReference type="RefSeq" id="WP_353932503.1">
    <property type="nucleotide sequence ID" value="NZ_CP150886.1"/>
</dbReference>
<reference evidence="9 10" key="1">
    <citation type="submission" date="2024-04" db="EMBL/GenBank/DDBJ databases">
        <title>Okeanomitos corallinicola gen. &amp; sp. nov. (Nostocales, Cyanobacteria), a new toxic marine heterocyst-forming cyanobacterium from a coral reef.</title>
        <authorList>
            <person name="Li H."/>
            <person name="Li R."/>
            <person name="Kang J."/>
            <person name="Hii K.S."/>
            <person name="Mohamed H.F."/>
            <person name="Xu X."/>
            <person name="Luo Z."/>
        </authorList>
    </citation>
    <scope>NUCLEOTIDE SEQUENCE [LARGE SCALE GENOMIC DNA]</scope>
    <source>
        <strain evidence="9 10">TIOX110</strain>
    </source>
</reference>
<dbReference type="InterPro" id="IPR026411">
    <property type="entry name" value="Cyanosort_A_assoc"/>
</dbReference>
<dbReference type="Pfam" id="PF09721">
    <property type="entry name" value="Exosortase_EpsH"/>
    <property type="match status" value="1"/>
</dbReference>
<feature type="transmembrane region" description="Helical" evidence="8">
    <location>
        <begin position="195"/>
        <end position="222"/>
    </location>
</feature>
<feature type="transmembrane region" description="Helical" evidence="8">
    <location>
        <begin position="133"/>
        <end position="150"/>
    </location>
</feature>
<keyword evidence="3" id="KW-0645">Protease</keyword>
<evidence type="ECO:0000313" key="10">
    <source>
        <dbReference type="Proteomes" id="UP001483337"/>
    </source>
</evidence>
<organism evidence="9 10">
    <name type="scientific">Okeanomitos corallinicola TIOX110</name>
    <dbReference type="NCBI Taxonomy" id="3133117"/>
    <lineage>
        <taxon>Bacteria</taxon>
        <taxon>Bacillati</taxon>
        <taxon>Cyanobacteriota</taxon>
        <taxon>Cyanophyceae</taxon>
        <taxon>Nostocales</taxon>
        <taxon>Aphanizomenonaceae</taxon>
        <taxon>Okeanomitos</taxon>
    </lineage>
</organism>
<evidence type="ECO:0000256" key="6">
    <source>
        <dbReference type="ARBA" id="ARBA00022989"/>
    </source>
</evidence>
<dbReference type="EMBL" id="CP150886">
    <property type="protein sequence ID" value="WZB89605.1"/>
    <property type="molecule type" value="Genomic_DNA"/>
</dbReference>
<evidence type="ECO:0000256" key="3">
    <source>
        <dbReference type="ARBA" id="ARBA00022670"/>
    </source>
</evidence>
<keyword evidence="10" id="KW-1185">Reference proteome</keyword>
<keyword evidence="5" id="KW-0378">Hydrolase</keyword>
<accession>A0ABZ2V1D8</accession>
<dbReference type="InterPro" id="IPR019127">
    <property type="entry name" value="Exosortase"/>
</dbReference>
<proteinExistence type="predicted"/>
<evidence type="ECO:0000256" key="4">
    <source>
        <dbReference type="ARBA" id="ARBA00022692"/>
    </source>
</evidence>
<dbReference type="NCBIfam" id="TIGR04178">
    <property type="entry name" value="exo_archaeo"/>
    <property type="match status" value="1"/>
</dbReference>
<comment type="subcellular location">
    <subcellularLocation>
        <location evidence="1">Cell membrane</location>
        <topology evidence="1">Multi-pass membrane protein</topology>
    </subcellularLocation>
</comment>
<feature type="transmembrane region" description="Helical" evidence="8">
    <location>
        <begin position="157"/>
        <end position="175"/>
    </location>
</feature>
<feature type="transmembrane region" description="Helical" evidence="8">
    <location>
        <begin position="82"/>
        <end position="100"/>
    </location>
</feature>
<dbReference type="Proteomes" id="UP001483337">
    <property type="component" value="Chromosome"/>
</dbReference>
<feature type="transmembrane region" description="Helical" evidence="8">
    <location>
        <begin position="310"/>
        <end position="329"/>
    </location>
</feature>
<evidence type="ECO:0000256" key="8">
    <source>
        <dbReference type="SAM" id="Phobius"/>
    </source>
</evidence>
<evidence type="ECO:0000313" key="9">
    <source>
        <dbReference type="EMBL" id="WZB89605.1"/>
    </source>
</evidence>
<keyword evidence="4 8" id="KW-0812">Transmembrane</keyword>
<dbReference type="NCBIfam" id="TIGR04153">
    <property type="entry name" value="cyanosortA_assc"/>
    <property type="match status" value="1"/>
</dbReference>
<evidence type="ECO:0000256" key="5">
    <source>
        <dbReference type="ARBA" id="ARBA00022801"/>
    </source>
</evidence>
<evidence type="ECO:0000256" key="1">
    <source>
        <dbReference type="ARBA" id="ARBA00004651"/>
    </source>
</evidence>
<feature type="transmembrane region" description="Helical" evidence="8">
    <location>
        <begin position="107"/>
        <end position="127"/>
    </location>
</feature>
<dbReference type="InterPro" id="IPR026392">
    <property type="entry name" value="Exo/Archaeosortase_dom"/>
</dbReference>
<evidence type="ECO:0000256" key="2">
    <source>
        <dbReference type="ARBA" id="ARBA00022475"/>
    </source>
</evidence>
<evidence type="ECO:0000256" key="7">
    <source>
        <dbReference type="ARBA" id="ARBA00023136"/>
    </source>
</evidence>
<name>A0ABZ2V1D8_9CYAN</name>
<keyword evidence="2" id="KW-1003">Cell membrane</keyword>
<keyword evidence="7 8" id="KW-0472">Membrane</keyword>
<feature type="transmembrane region" description="Helical" evidence="8">
    <location>
        <begin position="229"/>
        <end position="253"/>
    </location>
</feature>
<keyword evidence="6 8" id="KW-1133">Transmembrane helix</keyword>
<feature type="transmembrane region" description="Helical" evidence="8">
    <location>
        <begin position="265"/>
        <end position="289"/>
    </location>
</feature>
<protein>
    <submittedName>
        <fullName evidence="9">Cyanoexosortase A system-associated protein</fullName>
    </submittedName>
</protein>
<gene>
    <name evidence="9" type="ORF">WJM97_07925</name>
</gene>